<accession>A0ABD2PVF1</accession>
<evidence type="ECO:0000313" key="1">
    <source>
        <dbReference type="EMBL" id="KAL3310737.1"/>
    </source>
</evidence>
<dbReference type="EMBL" id="JBJKFK010002682">
    <property type="protein sequence ID" value="KAL3310737.1"/>
    <property type="molecule type" value="Genomic_DNA"/>
</dbReference>
<evidence type="ECO:0000313" key="2">
    <source>
        <dbReference type="Proteomes" id="UP001626550"/>
    </source>
</evidence>
<name>A0ABD2PVF1_9PLAT</name>
<gene>
    <name evidence="1" type="ORF">Ciccas_010689</name>
</gene>
<dbReference type="AlphaFoldDB" id="A0ABD2PVF1"/>
<keyword evidence="2" id="KW-1185">Reference proteome</keyword>
<protein>
    <submittedName>
        <fullName evidence="1">Uncharacterized protein</fullName>
    </submittedName>
</protein>
<organism evidence="1 2">
    <name type="scientific">Cichlidogyrus casuarinus</name>
    <dbReference type="NCBI Taxonomy" id="1844966"/>
    <lineage>
        <taxon>Eukaryota</taxon>
        <taxon>Metazoa</taxon>
        <taxon>Spiralia</taxon>
        <taxon>Lophotrochozoa</taxon>
        <taxon>Platyhelminthes</taxon>
        <taxon>Monogenea</taxon>
        <taxon>Monopisthocotylea</taxon>
        <taxon>Dactylogyridea</taxon>
        <taxon>Ancyrocephalidae</taxon>
        <taxon>Cichlidogyrus</taxon>
    </lineage>
</organism>
<comment type="caution">
    <text evidence="1">The sequence shown here is derived from an EMBL/GenBank/DDBJ whole genome shotgun (WGS) entry which is preliminary data.</text>
</comment>
<proteinExistence type="predicted"/>
<sequence length="293" mass="32989">MTLAKQTIFAVRWQERESLLKLEKDSEFSCERVLESILKLFEMADTVDKYRMCYVEDARLIYIDSINLCLLGTKAVSQVDVVFVPEIAAEMNVQALKQFKFDKEDSITELENICRNLSISLTNAEFASAFIHQANGIDTLLQLADDITSNCLVLPVSEPDSSCKDRGIVSIFRSKSNQSKINPVATANMEQDDCIYLQHDPVKQHKDSIWRMICSLLVSLNRFAESGSDLWSQVSAKIANTVQPLFTWKDRVPAHYKLLASILNECETLSTLDCTSFLLGAICTAKLVLQSLI</sequence>
<reference evidence="1 2" key="1">
    <citation type="submission" date="2024-11" db="EMBL/GenBank/DDBJ databases">
        <title>Adaptive evolution of stress response genes in parasites aligns with host niche diversity.</title>
        <authorList>
            <person name="Hahn C."/>
            <person name="Resl P."/>
        </authorList>
    </citation>
    <scope>NUCLEOTIDE SEQUENCE [LARGE SCALE GENOMIC DNA]</scope>
    <source>
        <strain evidence="1">EGGRZ-B1_66</strain>
        <tissue evidence="1">Body</tissue>
    </source>
</reference>
<dbReference type="Proteomes" id="UP001626550">
    <property type="component" value="Unassembled WGS sequence"/>
</dbReference>